<feature type="domain" description="C2H2-type" evidence="10">
    <location>
        <begin position="166"/>
        <end position="196"/>
    </location>
</feature>
<feature type="domain" description="C2H2-type" evidence="10">
    <location>
        <begin position="111"/>
        <end position="137"/>
    </location>
</feature>
<feature type="region of interest" description="Disordered" evidence="9">
    <location>
        <begin position="192"/>
        <end position="211"/>
    </location>
</feature>
<protein>
    <recommendedName>
        <fullName evidence="10">C2H2-type domain-containing protein</fullName>
    </recommendedName>
</protein>
<sequence length="248" mass="28333">MTKAPAPLSLSSQHPHAHGSIDDAIGFLIYLDEPRDDPWTERLVTLLSSSAMGKEKIERQYRSFTSLSILTAPHEEMRYQCSEGTCWRSYATKGGLQRHVKRAHQESRQQYTCTKEDCKKVFLNQCTLRNHLQKDHSTYTCTFKNCLLEFTDTVAYQTYLASHRSYKCSHIGCVASFGAENHLKRHVREQHITQQSFPSSDATGAVDSTTSPEPISGYPYAFKITVRHKKCMVLGIPSRLQEEIYYSQ</sequence>
<gene>
    <name evidence="11" type="ORF">MVEG_11704</name>
</gene>
<dbReference type="GO" id="GO:0005634">
    <property type="term" value="C:nucleus"/>
    <property type="evidence" value="ECO:0007669"/>
    <property type="project" value="UniProtKB-SubCell"/>
</dbReference>
<evidence type="ECO:0000256" key="1">
    <source>
        <dbReference type="ARBA" id="ARBA00004123"/>
    </source>
</evidence>
<dbReference type="GO" id="GO:0008270">
    <property type="term" value="F:zinc ion binding"/>
    <property type="evidence" value="ECO:0007669"/>
    <property type="project" value="UniProtKB-KW"/>
</dbReference>
<evidence type="ECO:0000256" key="9">
    <source>
        <dbReference type="SAM" id="MobiDB-lite"/>
    </source>
</evidence>
<dbReference type="Pfam" id="PF00096">
    <property type="entry name" value="zf-C2H2"/>
    <property type="match status" value="1"/>
</dbReference>
<evidence type="ECO:0000256" key="7">
    <source>
        <dbReference type="ARBA" id="ARBA00023242"/>
    </source>
</evidence>
<evidence type="ECO:0000256" key="5">
    <source>
        <dbReference type="ARBA" id="ARBA00023015"/>
    </source>
</evidence>
<dbReference type="OrthoDB" id="654211at2759"/>
<keyword evidence="7" id="KW-0539">Nucleus</keyword>
<evidence type="ECO:0000313" key="11">
    <source>
        <dbReference type="EMBL" id="KFH62065.1"/>
    </source>
</evidence>
<dbReference type="PANTHER" id="PTHR46179:SF13">
    <property type="entry name" value="C2H2-TYPE DOMAIN-CONTAINING PROTEIN"/>
    <property type="match status" value="1"/>
</dbReference>
<dbReference type="InterPro" id="IPR051061">
    <property type="entry name" value="Zinc_finger_trans_reg"/>
</dbReference>
<comment type="subcellular location">
    <subcellularLocation>
        <location evidence="1">Nucleus</location>
    </subcellularLocation>
</comment>
<dbReference type="Gene3D" id="3.30.160.60">
    <property type="entry name" value="Classic Zinc Finger"/>
    <property type="match status" value="2"/>
</dbReference>
<keyword evidence="2" id="KW-0479">Metal-binding</keyword>
<dbReference type="GO" id="GO:0006357">
    <property type="term" value="P:regulation of transcription by RNA polymerase II"/>
    <property type="evidence" value="ECO:0007669"/>
    <property type="project" value="TreeGrafter"/>
</dbReference>
<dbReference type="AlphaFoldDB" id="A0A086TJD8"/>
<feature type="domain" description="C2H2-type" evidence="10">
    <location>
        <begin position="79"/>
        <end position="109"/>
    </location>
</feature>
<reference evidence="11 12" key="1">
    <citation type="submission" date="2011-02" db="EMBL/GenBank/DDBJ databases">
        <title>The Genome Sequence of Mortierella verticillata NRRL 6337.</title>
        <authorList>
            <consortium name="The Broad Institute Genome Sequencing Platform"/>
            <person name="Russ C."/>
            <person name="Cuomo C."/>
            <person name="Burger G."/>
            <person name="Gray M.W."/>
            <person name="Holland P.W.H."/>
            <person name="King N."/>
            <person name="Lang F.B.F."/>
            <person name="Roger A.J."/>
            <person name="Ruiz-Trillo I."/>
            <person name="Young S.K."/>
            <person name="Zeng Q."/>
            <person name="Gargeya S."/>
            <person name="Alvarado L."/>
            <person name="Berlin A."/>
            <person name="Chapman S.B."/>
            <person name="Chen Z."/>
            <person name="Freedman E."/>
            <person name="Gellesch M."/>
            <person name="Goldberg J."/>
            <person name="Griggs A."/>
            <person name="Gujja S."/>
            <person name="Heilman E."/>
            <person name="Heiman D."/>
            <person name="Howarth C."/>
            <person name="Mehta T."/>
            <person name="Neiman D."/>
            <person name="Pearson M."/>
            <person name="Roberts A."/>
            <person name="Saif S."/>
            <person name="Shea T."/>
            <person name="Shenoy N."/>
            <person name="Sisk P."/>
            <person name="Stolte C."/>
            <person name="Sykes S."/>
            <person name="White J."/>
            <person name="Yandava C."/>
            <person name="Haas B."/>
            <person name="Nusbaum C."/>
            <person name="Birren B."/>
        </authorList>
    </citation>
    <scope>NUCLEOTIDE SEQUENCE [LARGE SCALE GENOMIC DNA]</scope>
    <source>
        <strain evidence="11 12">NRRL 6337</strain>
    </source>
</reference>
<evidence type="ECO:0000256" key="6">
    <source>
        <dbReference type="ARBA" id="ARBA00023163"/>
    </source>
</evidence>
<dbReference type="Proteomes" id="UP000243308">
    <property type="component" value="Unassembled WGS sequence"/>
</dbReference>
<evidence type="ECO:0000256" key="8">
    <source>
        <dbReference type="PROSITE-ProRule" id="PRU00042"/>
    </source>
</evidence>
<dbReference type="PANTHER" id="PTHR46179">
    <property type="entry name" value="ZINC FINGER PROTEIN"/>
    <property type="match status" value="1"/>
</dbReference>
<proteinExistence type="predicted"/>
<organism evidence="11 12">
    <name type="scientific">Podila verticillata NRRL 6337</name>
    <dbReference type="NCBI Taxonomy" id="1069443"/>
    <lineage>
        <taxon>Eukaryota</taxon>
        <taxon>Fungi</taxon>
        <taxon>Fungi incertae sedis</taxon>
        <taxon>Mucoromycota</taxon>
        <taxon>Mortierellomycotina</taxon>
        <taxon>Mortierellomycetes</taxon>
        <taxon>Mortierellales</taxon>
        <taxon>Mortierellaceae</taxon>
        <taxon>Podila</taxon>
    </lineage>
</organism>
<keyword evidence="12" id="KW-1185">Reference proteome</keyword>
<evidence type="ECO:0000313" key="12">
    <source>
        <dbReference type="Proteomes" id="UP000243308"/>
    </source>
</evidence>
<keyword evidence="4" id="KW-0862">Zinc</keyword>
<dbReference type="SMART" id="SM00355">
    <property type="entry name" value="ZnF_C2H2"/>
    <property type="match status" value="4"/>
</dbReference>
<keyword evidence="6" id="KW-0804">Transcription</keyword>
<evidence type="ECO:0000256" key="4">
    <source>
        <dbReference type="ARBA" id="ARBA00022833"/>
    </source>
</evidence>
<evidence type="ECO:0000256" key="2">
    <source>
        <dbReference type="ARBA" id="ARBA00022723"/>
    </source>
</evidence>
<accession>A0A086TJD8</accession>
<dbReference type="PROSITE" id="PS50157">
    <property type="entry name" value="ZINC_FINGER_C2H2_2"/>
    <property type="match status" value="3"/>
</dbReference>
<keyword evidence="5" id="KW-0805">Transcription regulation</keyword>
<dbReference type="InterPro" id="IPR013087">
    <property type="entry name" value="Znf_C2H2_type"/>
</dbReference>
<dbReference type="EMBL" id="KN042433">
    <property type="protein sequence ID" value="KFH62065.1"/>
    <property type="molecule type" value="Genomic_DNA"/>
</dbReference>
<name>A0A086TJD8_9FUNG</name>
<evidence type="ECO:0000259" key="10">
    <source>
        <dbReference type="PROSITE" id="PS50157"/>
    </source>
</evidence>
<keyword evidence="3 8" id="KW-0863">Zinc-finger</keyword>
<dbReference type="PROSITE" id="PS00028">
    <property type="entry name" value="ZINC_FINGER_C2H2_1"/>
    <property type="match status" value="3"/>
</dbReference>
<evidence type="ECO:0000256" key="3">
    <source>
        <dbReference type="ARBA" id="ARBA00022771"/>
    </source>
</evidence>